<evidence type="ECO:0008006" key="3">
    <source>
        <dbReference type="Google" id="ProtNLM"/>
    </source>
</evidence>
<accession>A0AB36K1B4</accession>
<organism evidence="1 2">
    <name type="scientific">Salinivibrio kushneri</name>
    <dbReference type="NCBI Taxonomy" id="1908198"/>
    <lineage>
        <taxon>Bacteria</taxon>
        <taxon>Pseudomonadati</taxon>
        <taxon>Pseudomonadota</taxon>
        <taxon>Gammaproteobacteria</taxon>
        <taxon>Vibrionales</taxon>
        <taxon>Vibrionaceae</taxon>
        <taxon>Salinivibrio</taxon>
    </lineage>
</organism>
<name>A0AB36K1B4_9GAMM</name>
<reference evidence="1 2" key="1">
    <citation type="journal article" date="2017" name="Genome Announc.">
        <title>Draft Genome Sequences of Salinivibrio proteolyticus, Salinivibrio sharmensis, Salinivibrio siamensis, Salinivibrio costicola subsp. alcaliphilus, Salinivibrio costicola subsp. vallismortis, and 29 New Isolates Belonging to the Genus Salinivibrio.</title>
        <authorList>
            <person name="Lopez-Hermoso C."/>
            <person name="de la Haba R.R."/>
            <person name="Sanchez-Porro C."/>
            <person name="Bayliss S.C."/>
            <person name="Feil E.J."/>
            <person name="Ventosa A."/>
        </authorList>
    </citation>
    <scope>NUCLEOTIDE SEQUENCE [LARGE SCALE GENOMIC DNA]</scope>
    <source>
        <strain evidence="1 2">IC202</strain>
    </source>
</reference>
<proteinExistence type="predicted"/>
<evidence type="ECO:0000313" key="1">
    <source>
        <dbReference type="EMBL" id="OOE41384.1"/>
    </source>
</evidence>
<dbReference type="EMBL" id="MUEO01000060">
    <property type="protein sequence ID" value="OOE41384.1"/>
    <property type="molecule type" value="Genomic_DNA"/>
</dbReference>
<evidence type="ECO:0000313" key="2">
    <source>
        <dbReference type="Proteomes" id="UP000188726"/>
    </source>
</evidence>
<protein>
    <recommendedName>
        <fullName evidence="3">Transcriptional regulator</fullName>
    </recommendedName>
</protein>
<sequence length="93" mass="10710">MNSRNDQLYDLLINIFGSEARIAKAFGVERAAHWKRKVPERVALLCHLSPDIPYQYNPTTYQRDMKGLRLVLEKPTTNNEVTTNDQTIHLQAA</sequence>
<dbReference type="Proteomes" id="UP000188726">
    <property type="component" value="Unassembled WGS sequence"/>
</dbReference>
<dbReference type="AlphaFoldDB" id="A0AB36K1B4"/>
<comment type="caution">
    <text evidence="1">The sequence shown here is derived from an EMBL/GenBank/DDBJ whole genome shotgun (WGS) entry which is preliminary data.</text>
</comment>
<gene>
    <name evidence="1" type="ORF">BZG09_15690</name>
</gene>